<keyword evidence="3 5" id="KW-0732">Signal</keyword>
<comment type="similarity">
    <text evidence="2">Belongs to the bacteroidetes fimbrillin superfamily. FimA/Mfa1 family.</text>
</comment>
<evidence type="ECO:0000256" key="3">
    <source>
        <dbReference type="ARBA" id="ARBA00022729"/>
    </source>
</evidence>
<evidence type="ECO:0000259" key="7">
    <source>
        <dbReference type="Pfam" id="PF15495"/>
    </source>
</evidence>
<dbReference type="Pfam" id="PF06321">
    <property type="entry name" value="P_gingi_FimA"/>
    <property type="match status" value="1"/>
</dbReference>
<evidence type="ECO:0000313" key="8">
    <source>
        <dbReference type="EMBL" id="MDY7256811.1"/>
    </source>
</evidence>
<feature type="domain" description="Major fimbrial subunit protein N-terminal" evidence="6">
    <location>
        <begin position="45"/>
        <end position="165"/>
    </location>
</feature>
<dbReference type="Proteomes" id="UP001292913">
    <property type="component" value="Unassembled WGS sequence"/>
</dbReference>
<gene>
    <name evidence="8" type="ORF">QHG74_03680</name>
</gene>
<evidence type="ECO:0000256" key="1">
    <source>
        <dbReference type="ARBA" id="ARBA00004561"/>
    </source>
</evidence>
<evidence type="ECO:0000259" key="6">
    <source>
        <dbReference type="Pfam" id="PF06321"/>
    </source>
</evidence>
<feature type="domain" description="Minor fimbrium subunit Mfa1 C-terminal" evidence="7">
    <location>
        <begin position="464"/>
        <end position="544"/>
    </location>
</feature>
<protein>
    <submittedName>
        <fullName evidence="8">Mfa1 family fimbria major subunit</fullName>
    </submittedName>
</protein>
<dbReference type="NCBIfam" id="NF038041">
    <property type="entry name" value="fim_Mfa1_fam"/>
    <property type="match status" value="1"/>
</dbReference>
<dbReference type="InterPro" id="IPR047786">
    <property type="entry name" value="Mfa1_fim"/>
</dbReference>
<name>A0ABU5HLG3_9BACE</name>
<evidence type="ECO:0000256" key="5">
    <source>
        <dbReference type="SAM" id="SignalP"/>
    </source>
</evidence>
<comment type="caution">
    <text evidence="8">The sequence shown here is derived from an EMBL/GenBank/DDBJ whole genome shotgun (WGS) entry which is preliminary data.</text>
</comment>
<accession>A0ABU5HLG3</accession>
<dbReference type="Pfam" id="PF15495">
    <property type="entry name" value="Fimbrillin_C"/>
    <property type="match status" value="1"/>
</dbReference>
<dbReference type="InterPro" id="IPR029140">
    <property type="entry name" value="Mfa1_C"/>
</dbReference>
<keyword evidence="4" id="KW-0281">Fimbrium</keyword>
<evidence type="ECO:0000256" key="2">
    <source>
        <dbReference type="ARBA" id="ARBA00006011"/>
    </source>
</evidence>
<dbReference type="Gene3D" id="1.10.20.150">
    <property type="match status" value="1"/>
</dbReference>
<dbReference type="EMBL" id="JARZAK010000001">
    <property type="protein sequence ID" value="MDY7256811.1"/>
    <property type="molecule type" value="Genomic_DNA"/>
</dbReference>
<feature type="chain" id="PRO_5046826375" evidence="5">
    <location>
        <begin position="18"/>
        <end position="548"/>
    </location>
</feature>
<organism evidence="8 9">
    <name type="scientific">Bacteroides vicugnae</name>
    <dbReference type="NCBI Taxonomy" id="3037989"/>
    <lineage>
        <taxon>Bacteria</taxon>
        <taxon>Pseudomonadati</taxon>
        <taxon>Bacteroidota</taxon>
        <taxon>Bacteroidia</taxon>
        <taxon>Bacteroidales</taxon>
        <taxon>Bacteroidaceae</taxon>
        <taxon>Bacteroides</taxon>
    </lineage>
</organism>
<keyword evidence="9" id="KW-1185">Reference proteome</keyword>
<dbReference type="Gene3D" id="2.60.40.2580">
    <property type="match status" value="1"/>
</dbReference>
<dbReference type="InterPro" id="IPR029141">
    <property type="entry name" value="FimA_N"/>
</dbReference>
<sequence length="548" mass="60736">MKKKNFFMLALAAIAFAACSNEDIVPDGENGTDVTNSDGDAWVALSVQSTKTRALNNPNQENGTPDESTITKVYAVFFDGHTDASIVTKIIDFGTEDINNLPNRTNAFKIPSSSEAVLIIANPQNLGRTIQEGDTYENVNKVITLTAETEVTTGVAKSGGFVMTNAKGDLEPSKTNGDPEVLTLYNTPTAATSSPLAIRIDRISAKVRVYVKPDSGEELSETATIDSDETEWYLNVTNKKFYPASKRMKTAMNTWTPYDQYSLGSYRIDPNFGVVNDIGAWDDDDQTVYAGNYFYVSSATKKEDIDWYKVNTSVKYCLENTQNQTDAVNFNVHAYTTQVLLKVGYAPTTITNEDGSKVTLANGTDWFNMNGIFYTQASILTYIEKELVGKYKHGKPSEYATDITDSYNEYINALLNTQVTIPADKDDAKTAEEMAEELTLEFSNLATQISTASKGGKNLKGVEYYSEGICYYKVMIKHDDSPTIMNKLGEFGVVRNSVYDITVNKINNPGYPIIPDPDPSAPDEEEDRYLSIKIEVNPWTWYSQVEPL</sequence>
<dbReference type="RefSeq" id="WP_322019235.1">
    <property type="nucleotide sequence ID" value="NZ_JARZAK010000001.1"/>
</dbReference>
<evidence type="ECO:0000256" key="4">
    <source>
        <dbReference type="ARBA" id="ARBA00023263"/>
    </source>
</evidence>
<dbReference type="Gene3D" id="2.60.40.3690">
    <property type="match status" value="1"/>
</dbReference>
<comment type="subcellular location">
    <subcellularLocation>
        <location evidence="1">Fimbrium</location>
    </subcellularLocation>
</comment>
<proteinExistence type="inferred from homology"/>
<evidence type="ECO:0000313" key="9">
    <source>
        <dbReference type="Proteomes" id="UP001292913"/>
    </source>
</evidence>
<reference evidence="8 9" key="1">
    <citation type="submission" date="2023-04" db="EMBL/GenBank/DDBJ databases">
        <title>Bacteroides pacosi sp. nov., isolated from the fecal material of an alpaca.</title>
        <authorList>
            <person name="Miller S."/>
            <person name="Hendry M."/>
            <person name="King J."/>
            <person name="Sankaranarayanan K."/>
            <person name="Lawson P.A."/>
        </authorList>
    </citation>
    <scope>NUCLEOTIDE SEQUENCE [LARGE SCALE GENOMIC DNA]</scope>
    <source>
        <strain evidence="8 9">A2-P53</strain>
    </source>
</reference>
<dbReference type="PROSITE" id="PS51257">
    <property type="entry name" value="PROKAR_LIPOPROTEIN"/>
    <property type="match status" value="1"/>
</dbReference>
<feature type="signal peptide" evidence="5">
    <location>
        <begin position="1"/>
        <end position="17"/>
    </location>
</feature>